<dbReference type="EMBL" id="JGZB01000004">
    <property type="protein sequence ID" value="KFI68212.1"/>
    <property type="molecule type" value="Genomic_DNA"/>
</dbReference>
<dbReference type="RefSeq" id="WP_022859971.1">
    <property type="nucleotide sequence ID" value="NZ_JGZB01000004.1"/>
</dbReference>
<comment type="caution">
    <text evidence="1">The sequence shown here is derived from an EMBL/GenBank/DDBJ whole genome shotgun (WGS) entry which is preliminary data.</text>
</comment>
<evidence type="ECO:0000313" key="2">
    <source>
        <dbReference type="Proteomes" id="UP000029052"/>
    </source>
</evidence>
<dbReference type="STRING" id="1692.BMAGN_0161"/>
<gene>
    <name evidence="1" type="ORF">BMAGN_0161</name>
</gene>
<protein>
    <submittedName>
        <fullName evidence="1">Sialic acid-specific 9-O-acetylesterase</fullName>
    </submittedName>
</protein>
<dbReference type="AlphaFoldDB" id="A0A087BB12"/>
<name>A0A087BB12_9BIFI</name>
<accession>A0A087BB12</accession>
<proteinExistence type="predicted"/>
<sequence>MAPHKSDFAVPLESGFEVADESGDYMQVPATIESIDTVTGTARVRLEIPRQLTPAAVRYAWRSWGPAPLFNEAGLPAFPFAHLRAN</sequence>
<reference evidence="1 2" key="1">
    <citation type="submission" date="2014-03" db="EMBL/GenBank/DDBJ databases">
        <title>Genomics of Bifidobacteria.</title>
        <authorList>
            <person name="Ventura M."/>
            <person name="Milani C."/>
            <person name="Lugli G.A."/>
        </authorList>
    </citation>
    <scope>NUCLEOTIDE SEQUENCE [LARGE SCALE GENOMIC DNA]</scope>
    <source>
        <strain evidence="1 2">LMG 11591</strain>
    </source>
</reference>
<organism evidence="1 2">
    <name type="scientific">Bifidobacterium magnum</name>
    <dbReference type="NCBI Taxonomy" id="1692"/>
    <lineage>
        <taxon>Bacteria</taxon>
        <taxon>Bacillati</taxon>
        <taxon>Actinomycetota</taxon>
        <taxon>Actinomycetes</taxon>
        <taxon>Bifidobacteriales</taxon>
        <taxon>Bifidobacteriaceae</taxon>
        <taxon>Bifidobacterium</taxon>
    </lineage>
</organism>
<dbReference type="Proteomes" id="UP000029052">
    <property type="component" value="Unassembled WGS sequence"/>
</dbReference>
<evidence type="ECO:0000313" key="1">
    <source>
        <dbReference type="EMBL" id="KFI68212.1"/>
    </source>
</evidence>
<keyword evidence="2" id="KW-1185">Reference proteome</keyword>